<evidence type="ECO:0000256" key="1">
    <source>
        <dbReference type="ARBA" id="ARBA00001947"/>
    </source>
</evidence>
<dbReference type="GO" id="GO:0004222">
    <property type="term" value="F:metalloendopeptidase activity"/>
    <property type="evidence" value="ECO:0007669"/>
    <property type="project" value="TreeGrafter"/>
</dbReference>
<evidence type="ECO:0000256" key="5">
    <source>
        <dbReference type="ARBA" id="ARBA00022801"/>
    </source>
</evidence>
<dbReference type="Pfam" id="PF01551">
    <property type="entry name" value="Peptidase_M23"/>
    <property type="match status" value="1"/>
</dbReference>
<evidence type="ECO:0000256" key="4">
    <source>
        <dbReference type="ARBA" id="ARBA00022723"/>
    </source>
</evidence>
<evidence type="ECO:0000259" key="8">
    <source>
        <dbReference type="PROSITE" id="PS51782"/>
    </source>
</evidence>
<keyword evidence="4" id="KW-0479">Metal-binding</keyword>
<dbReference type="EMBL" id="LR134424">
    <property type="protein sequence ID" value="VEH85487.1"/>
    <property type="molecule type" value="Genomic_DNA"/>
</dbReference>
<keyword evidence="3" id="KW-0645">Protease</keyword>
<evidence type="ECO:0000313" key="9">
    <source>
        <dbReference type="EMBL" id="KTC66580.1"/>
    </source>
</evidence>
<comment type="subcellular location">
    <subcellularLocation>
        <location evidence="2">Cell envelope</location>
    </subcellularLocation>
</comment>
<dbReference type="Gene3D" id="2.70.70.10">
    <property type="entry name" value="Glucose Permease (Domain IIA)"/>
    <property type="match status" value="1"/>
</dbReference>
<dbReference type="SUPFAM" id="SSF51261">
    <property type="entry name" value="Duplicated hybrid motif"/>
    <property type="match status" value="1"/>
</dbReference>
<dbReference type="EC" id="3.4.24.75" evidence="10"/>
<comment type="cofactor">
    <cofactor evidence="1">
        <name>Zn(2+)</name>
        <dbReference type="ChEBI" id="CHEBI:29105"/>
    </cofactor>
</comment>
<dbReference type="InterPro" id="IPR011055">
    <property type="entry name" value="Dup_hybrid_motif"/>
</dbReference>
<dbReference type="PANTHER" id="PTHR21666:SF288">
    <property type="entry name" value="CELL DIVISION PROTEIN YTFB"/>
    <property type="match status" value="1"/>
</dbReference>
<dbReference type="PANTHER" id="PTHR21666">
    <property type="entry name" value="PEPTIDASE-RELATED"/>
    <property type="match status" value="1"/>
</dbReference>
<dbReference type="CDD" id="cd00118">
    <property type="entry name" value="LysM"/>
    <property type="match status" value="1"/>
</dbReference>
<dbReference type="EMBL" id="LNKA01000001">
    <property type="protein sequence ID" value="KTC66580.1"/>
    <property type="molecule type" value="Genomic_DNA"/>
</dbReference>
<evidence type="ECO:0000313" key="11">
    <source>
        <dbReference type="Proteomes" id="UP000054859"/>
    </source>
</evidence>
<evidence type="ECO:0000256" key="7">
    <source>
        <dbReference type="ARBA" id="ARBA00023049"/>
    </source>
</evidence>
<dbReference type="GO" id="GO:0046872">
    <property type="term" value="F:metal ion binding"/>
    <property type="evidence" value="ECO:0007669"/>
    <property type="project" value="UniProtKB-KW"/>
</dbReference>
<reference evidence="10 12" key="2">
    <citation type="submission" date="2018-12" db="EMBL/GenBank/DDBJ databases">
        <authorList>
            <consortium name="Pathogen Informatics"/>
        </authorList>
    </citation>
    <scope>NUCLEOTIDE SEQUENCE [LARGE SCALE GENOMIC DNA]</scope>
    <source>
        <strain evidence="10 12">NCTC12735</strain>
        <plasmid evidence="12">15</plasmid>
    </source>
</reference>
<dbReference type="Proteomes" id="UP000281170">
    <property type="component" value="Plasmid 15"/>
</dbReference>
<geneLocation type="plasmid" evidence="10 12">
    <name>15</name>
</geneLocation>
<dbReference type="Pfam" id="PF19425">
    <property type="entry name" value="Csd3_N2"/>
    <property type="match status" value="1"/>
</dbReference>
<evidence type="ECO:0000313" key="12">
    <source>
        <dbReference type="Proteomes" id="UP000281170"/>
    </source>
</evidence>
<evidence type="ECO:0000256" key="6">
    <source>
        <dbReference type="ARBA" id="ARBA00022833"/>
    </source>
</evidence>
<keyword evidence="6" id="KW-0862">Zinc</keyword>
<dbReference type="PATRIC" id="fig|45056.6.peg.1280"/>
<feature type="domain" description="LysM" evidence="8">
    <location>
        <begin position="74"/>
        <end position="122"/>
    </location>
</feature>
<sequence length="441" mass="49762">MMDYKPRAPVKKSAKPSKLIALVALLIAFSLPVLLIKTLRHKKEEEVIKATLSLPKIEEEDIDEAPEKAEKEWEIITTQPGDTLSSIFKRLGIKSQTLQTILNKNPHAKALTHIKPNQELHVLVNDDDLEKLIFPLSPTQDLVIYKEGKTYRNQVNTRKMESQNNYITATVRGSLYTTAKRAGIPYKLVQQMTEIFNWEIDFAREVRAGDRFTIVYKAYYIENNLVNTGEILAVTYTTRDETHRAIRHLNADGDYDYFNEKGVSLKKAFSRYPVKFSHISSTFSKSRMHPILHYRRPHKGIDLAASLGTPIRATGDGHIEFIGRDNGYGNVIRISHHKTFTSVYGHMLRFQKGLSKGDKVKRGEIIGYVGQSGLASGPHCHYEFHVNHTPRNPATVELPRAAPVAGREVATFKAKAADLLAQMKLYEEANLATGKKAVVTS</sequence>
<organism evidence="9 11">
    <name type="scientific">Legionella adelaidensis</name>
    <dbReference type="NCBI Taxonomy" id="45056"/>
    <lineage>
        <taxon>Bacteria</taxon>
        <taxon>Pseudomonadati</taxon>
        <taxon>Pseudomonadota</taxon>
        <taxon>Gammaproteobacteria</taxon>
        <taxon>Legionellales</taxon>
        <taxon>Legionellaceae</taxon>
        <taxon>Legionella</taxon>
    </lineage>
</organism>
<dbReference type="InterPro" id="IPR050570">
    <property type="entry name" value="Cell_wall_metabolism_enzyme"/>
</dbReference>
<dbReference type="InterPro" id="IPR045834">
    <property type="entry name" value="Csd3_N2"/>
</dbReference>
<keyword evidence="10" id="KW-0614">Plasmid</keyword>
<evidence type="ECO:0000256" key="3">
    <source>
        <dbReference type="ARBA" id="ARBA00022670"/>
    </source>
</evidence>
<name>A0A0W0R666_9GAMM</name>
<dbReference type="Pfam" id="PF22310">
    <property type="entry name" value="NMB0315_dom_I"/>
    <property type="match status" value="1"/>
</dbReference>
<proteinExistence type="predicted"/>
<keyword evidence="11" id="KW-1185">Reference proteome</keyword>
<dbReference type="STRING" id="45056.Lade_1238"/>
<dbReference type="InterPro" id="IPR016047">
    <property type="entry name" value="M23ase_b-sheet_dom"/>
</dbReference>
<protein>
    <submittedName>
        <fullName evidence="9">M23/M37 family transporter peptidase</fullName>
    </submittedName>
    <submittedName>
        <fullName evidence="10">Peptidase, M23/M37 family</fullName>
        <ecNumber evidence="10">3.4.24.75</ecNumber>
    </submittedName>
</protein>
<dbReference type="GO" id="GO:0030313">
    <property type="term" value="C:cell envelope"/>
    <property type="evidence" value="ECO:0007669"/>
    <property type="project" value="UniProtKB-SubCell"/>
</dbReference>
<dbReference type="KEGG" id="ladl:NCTC12735_01121"/>
<keyword evidence="5 10" id="KW-0378">Hydrolase</keyword>
<accession>A0A0W0R666</accession>
<dbReference type="Gene3D" id="3.10.450.350">
    <property type="match status" value="2"/>
</dbReference>
<keyword evidence="7" id="KW-0482">Metalloprotease</keyword>
<gene>
    <name evidence="9" type="ORF">Lade_1238</name>
    <name evidence="10" type="ORF">NCTC12735_01121</name>
</gene>
<evidence type="ECO:0000313" key="10">
    <source>
        <dbReference type="EMBL" id="VEH85487.1"/>
    </source>
</evidence>
<dbReference type="InterPro" id="IPR054512">
    <property type="entry name" value="NMB0315-like_N"/>
</dbReference>
<reference evidence="9 11" key="1">
    <citation type="submission" date="2015-11" db="EMBL/GenBank/DDBJ databases">
        <title>Identification of large and diverse effector repertoires of 38 Legionella species.</title>
        <authorList>
            <person name="Burstein D."/>
            <person name="Amaro F."/>
            <person name="Zusman T."/>
            <person name="Lifshitz Z."/>
            <person name="Cohen O."/>
            <person name="Gilbert J.A."/>
            <person name="Pupko T."/>
            <person name="Shuman H.A."/>
            <person name="Segal G."/>
        </authorList>
    </citation>
    <scope>NUCLEOTIDE SEQUENCE [LARGE SCALE GENOMIC DNA]</scope>
    <source>
        <strain evidence="9 11">1762-AUS-E</strain>
    </source>
</reference>
<dbReference type="InterPro" id="IPR018392">
    <property type="entry name" value="LysM"/>
</dbReference>
<evidence type="ECO:0000256" key="2">
    <source>
        <dbReference type="ARBA" id="ARBA00004196"/>
    </source>
</evidence>
<dbReference type="PROSITE" id="PS51782">
    <property type="entry name" value="LYSM"/>
    <property type="match status" value="1"/>
</dbReference>
<dbReference type="Proteomes" id="UP000054859">
    <property type="component" value="Unassembled WGS sequence"/>
</dbReference>
<dbReference type="CDD" id="cd12797">
    <property type="entry name" value="M23_peptidase"/>
    <property type="match status" value="1"/>
</dbReference>
<dbReference type="GO" id="GO:0006508">
    <property type="term" value="P:proteolysis"/>
    <property type="evidence" value="ECO:0007669"/>
    <property type="project" value="UniProtKB-KW"/>
</dbReference>
<dbReference type="AlphaFoldDB" id="A0A0W0R666"/>